<dbReference type="EMBL" id="AKAU01000215">
    <property type="protein sequence ID" value="EIM95959.1"/>
    <property type="molecule type" value="Genomic_DNA"/>
</dbReference>
<dbReference type="CDD" id="cd00075">
    <property type="entry name" value="HATPase"/>
    <property type="match status" value="1"/>
</dbReference>
<dbReference type="SUPFAM" id="SSF52172">
    <property type="entry name" value="CheY-like"/>
    <property type="match status" value="1"/>
</dbReference>
<protein>
    <recommendedName>
        <fullName evidence="2">histidine kinase</fullName>
        <ecNumber evidence="2">2.7.13.3</ecNumber>
    </recommendedName>
</protein>
<dbReference type="InterPro" id="IPR036890">
    <property type="entry name" value="HATPase_C_sf"/>
</dbReference>
<evidence type="ECO:0000256" key="4">
    <source>
        <dbReference type="PROSITE-ProRule" id="PRU00169"/>
    </source>
</evidence>
<comment type="caution">
    <text evidence="7">The sequence shown here is derived from an EMBL/GenBank/DDBJ whole genome shotgun (WGS) entry which is preliminary data.</text>
</comment>
<feature type="domain" description="Response regulatory" evidence="6">
    <location>
        <begin position="471"/>
        <end position="584"/>
    </location>
</feature>
<dbReference type="InterPro" id="IPR001789">
    <property type="entry name" value="Sig_transdc_resp-reg_receiver"/>
</dbReference>
<evidence type="ECO:0000256" key="3">
    <source>
        <dbReference type="ARBA" id="ARBA00022553"/>
    </source>
</evidence>
<dbReference type="SMART" id="SM00448">
    <property type="entry name" value="REC"/>
    <property type="match status" value="1"/>
</dbReference>
<dbReference type="InterPro" id="IPR005467">
    <property type="entry name" value="His_kinase_dom"/>
</dbReference>
<evidence type="ECO:0000313" key="8">
    <source>
        <dbReference type="Proteomes" id="UP000004980"/>
    </source>
</evidence>
<dbReference type="RefSeq" id="WP_007590065.1">
    <property type="nucleotide sequence ID" value="NZ_AKAU01000215.1"/>
</dbReference>
<evidence type="ECO:0000259" key="6">
    <source>
        <dbReference type="PROSITE" id="PS50110"/>
    </source>
</evidence>
<sequence length="584" mass="61613">MFRPSALPAVTRVQQAGALITAELDARLRRSPDYAAENETLHALAGALTASHTAMLQTLVDTALALCDAGSAGISLREGGAGHASVYRWVAVSGRCADLVGHIIPSDDSPAGVAIAFSAPQLFAYPKRQFDCLARIVLEVTEELVVPVPGTPAPWGALWVMSHDGDHHFDSEHRRILKSLADFTCAALSIAKAKADAETRAVEAEAARNALSEAECAKDNFIATLGHELRGPLAPIESALAAAQKLAAGSPAVLSALAVANRQVQQLKRIVSDLLDASRVRHGKLSVRPAYALLGDIVKDALAAVSDEVERRRHQLHATLPPYPVTVFADAARLTQVISNLLGNAVKYTPHGGVITVQVDAPESGTIPEHDSTPRELVITIRDNGVGIAPDLLPRVFDLFAQSPSARAGAEGGLGLGLSVVKYLVNAHQGQVSISSGGEGKGTEVVLQLPVVHRSDVEHAAPTTHGIQPARILLVDDNADATEALAMLLSLDGHEVKRAQNGPEALSIVETFTPDFALIDIHMPGMDGHELARLLRERGQCASTLLVALTGYARTAGADGGSHGFDCYLLKPPSLEDLADVLRR</sequence>
<dbReference type="SMART" id="SM00388">
    <property type="entry name" value="HisKA"/>
    <property type="match status" value="1"/>
</dbReference>
<gene>
    <name evidence="7" type="ORF">WQE_36657</name>
</gene>
<dbReference type="Gene3D" id="3.40.50.2300">
    <property type="match status" value="1"/>
</dbReference>
<name>A0ABN0FBF1_9BURK</name>
<dbReference type="Pfam" id="PF02518">
    <property type="entry name" value="HATPase_c"/>
    <property type="match status" value="1"/>
</dbReference>
<evidence type="ECO:0000259" key="5">
    <source>
        <dbReference type="PROSITE" id="PS50109"/>
    </source>
</evidence>
<dbReference type="Gene3D" id="3.30.565.10">
    <property type="entry name" value="Histidine kinase-like ATPase, C-terminal domain"/>
    <property type="match status" value="1"/>
</dbReference>
<dbReference type="InterPro" id="IPR003661">
    <property type="entry name" value="HisK_dim/P_dom"/>
</dbReference>
<dbReference type="SUPFAM" id="SSF55874">
    <property type="entry name" value="ATPase domain of HSP90 chaperone/DNA topoisomerase II/histidine kinase"/>
    <property type="match status" value="1"/>
</dbReference>
<keyword evidence="7" id="KW-0418">Kinase</keyword>
<dbReference type="SUPFAM" id="SSF55781">
    <property type="entry name" value="GAF domain-like"/>
    <property type="match status" value="1"/>
</dbReference>
<feature type="modified residue" description="4-aspartylphosphate" evidence="4">
    <location>
        <position position="520"/>
    </location>
</feature>
<dbReference type="SUPFAM" id="SSF47384">
    <property type="entry name" value="Homodimeric domain of signal transducing histidine kinase"/>
    <property type="match status" value="1"/>
</dbReference>
<dbReference type="PANTHER" id="PTHR43547:SF2">
    <property type="entry name" value="HYBRID SIGNAL TRANSDUCTION HISTIDINE KINASE C"/>
    <property type="match status" value="1"/>
</dbReference>
<evidence type="ECO:0000256" key="2">
    <source>
        <dbReference type="ARBA" id="ARBA00012438"/>
    </source>
</evidence>
<evidence type="ECO:0000313" key="7">
    <source>
        <dbReference type="EMBL" id="EIM95959.1"/>
    </source>
</evidence>
<keyword evidence="3 4" id="KW-0597">Phosphoprotein</keyword>
<organism evidence="7 8">
    <name type="scientific">Paraburkholderia hospita</name>
    <dbReference type="NCBI Taxonomy" id="169430"/>
    <lineage>
        <taxon>Bacteria</taxon>
        <taxon>Pseudomonadati</taxon>
        <taxon>Pseudomonadota</taxon>
        <taxon>Betaproteobacteria</taxon>
        <taxon>Burkholderiales</taxon>
        <taxon>Burkholderiaceae</taxon>
        <taxon>Paraburkholderia</taxon>
    </lineage>
</organism>
<comment type="catalytic activity">
    <reaction evidence="1">
        <text>ATP + protein L-histidine = ADP + protein N-phospho-L-histidine.</text>
        <dbReference type="EC" id="2.7.13.3"/>
    </reaction>
</comment>
<feature type="domain" description="Histidine kinase" evidence="5">
    <location>
        <begin position="224"/>
        <end position="453"/>
    </location>
</feature>
<dbReference type="Pfam" id="PF00072">
    <property type="entry name" value="Response_reg"/>
    <property type="match status" value="1"/>
</dbReference>
<proteinExistence type="predicted"/>
<reference evidence="7 8" key="1">
    <citation type="journal article" date="2012" name="J. Bacteriol.">
        <title>Draft Genome Sequence of the Soil Bacterium Burkholderia terrae Strain BS001, Which Interacts with Fungal Surface Structures.</title>
        <authorList>
            <person name="Nazir R."/>
            <person name="Hansen M.A."/>
            <person name="Sorensen S."/>
            <person name="van Elsas J.D."/>
        </authorList>
    </citation>
    <scope>NUCLEOTIDE SEQUENCE [LARGE SCALE GENOMIC DNA]</scope>
    <source>
        <strain evidence="7 8">BS001</strain>
    </source>
</reference>
<dbReference type="PROSITE" id="PS50109">
    <property type="entry name" value="HIS_KIN"/>
    <property type="match status" value="1"/>
</dbReference>
<accession>A0ABN0FBF1</accession>
<dbReference type="PANTHER" id="PTHR43547">
    <property type="entry name" value="TWO-COMPONENT HISTIDINE KINASE"/>
    <property type="match status" value="1"/>
</dbReference>
<dbReference type="InterPro" id="IPR029016">
    <property type="entry name" value="GAF-like_dom_sf"/>
</dbReference>
<dbReference type="PRINTS" id="PR00344">
    <property type="entry name" value="BCTRLSENSOR"/>
</dbReference>
<dbReference type="EC" id="2.7.13.3" evidence="2"/>
<dbReference type="CDD" id="cd00082">
    <property type="entry name" value="HisKA"/>
    <property type="match status" value="1"/>
</dbReference>
<dbReference type="PROSITE" id="PS50110">
    <property type="entry name" value="RESPONSE_REGULATORY"/>
    <property type="match status" value="1"/>
</dbReference>
<dbReference type="GO" id="GO:0016301">
    <property type="term" value="F:kinase activity"/>
    <property type="evidence" value="ECO:0007669"/>
    <property type="project" value="UniProtKB-KW"/>
</dbReference>
<dbReference type="InterPro" id="IPR004358">
    <property type="entry name" value="Sig_transdc_His_kin-like_C"/>
</dbReference>
<dbReference type="InterPro" id="IPR036097">
    <property type="entry name" value="HisK_dim/P_sf"/>
</dbReference>
<dbReference type="SMART" id="SM00387">
    <property type="entry name" value="HATPase_c"/>
    <property type="match status" value="1"/>
</dbReference>
<dbReference type="InterPro" id="IPR011006">
    <property type="entry name" value="CheY-like_superfamily"/>
</dbReference>
<dbReference type="Gene3D" id="3.30.450.40">
    <property type="match status" value="1"/>
</dbReference>
<keyword evidence="8" id="KW-1185">Reference proteome</keyword>
<dbReference type="Gene3D" id="1.10.287.130">
    <property type="match status" value="1"/>
</dbReference>
<keyword evidence="7" id="KW-0808">Transferase</keyword>
<dbReference type="Pfam" id="PF00512">
    <property type="entry name" value="HisKA"/>
    <property type="match status" value="1"/>
</dbReference>
<dbReference type="InterPro" id="IPR003594">
    <property type="entry name" value="HATPase_dom"/>
</dbReference>
<dbReference type="Proteomes" id="UP000004980">
    <property type="component" value="Unassembled WGS sequence"/>
</dbReference>
<evidence type="ECO:0000256" key="1">
    <source>
        <dbReference type="ARBA" id="ARBA00000085"/>
    </source>
</evidence>